<evidence type="ECO:0000313" key="20">
    <source>
        <dbReference type="EMBL" id="ROR31632.1"/>
    </source>
</evidence>
<sequence>MVTVVIGGSSSGKSEYAENLAVQLGQDNLIYIATMEPFGEESKLRIKKHQAMRSSKNFKTIECFTGLDKLLLSAGNTVLLECMSNLAANEMFSSSGAKDNVFAAIQKGIMNLSKQANHLIIVTNNVFEDGCNYSNETLEYIKLLGHINQWMASIADQVIEVIHGIPVVIK</sequence>
<evidence type="ECO:0000313" key="21">
    <source>
        <dbReference type="Proteomes" id="UP000273083"/>
    </source>
</evidence>
<comment type="catalytic activity">
    <reaction evidence="2">
        <text>adenosylcob(III)inamide phosphate + GTP + H(+) = adenosylcob(III)inamide-GDP + diphosphate</text>
        <dbReference type="Rhea" id="RHEA:22712"/>
        <dbReference type="ChEBI" id="CHEBI:15378"/>
        <dbReference type="ChEBI" id="CHEBI:33019"/>
        <dbReference type="ChEBI" id="CHEBI:37565"/>
        <dbReference type="ChEBI" id="CHEBI:58502"/>
        <dbReference type="ChEBI" id="CHEBI:60487"/>
        <dbReference type="EC" id="2.7.7.62"/>
    </reaction>
</comment>
<evidence type="ECO:0000256" key="3">
    <source>
        <dbReference type="ARBA" id="ARBA00001522"/>
    </source>
</evidence>
<comment type="function">
    <text evidence="4">Catalyzes ATP-dependent phosphorylation of adenosylcobinamide and addition of GMP to adenosylcobinamide phosphate.</text>
</comment>
<dbReference type="InterPro" id="IPR003203">
    <property type="entry name" value="CobU/CobP"/>
</dbReference>
<comment type="similarity">
    <text evidence="7">Belongs to the CobU/CobP family.</text>
</comment>
<dbReference type="EC" id="2.7.7.62" evidence="9"/>
<evidence type="ECO:0000256" key="9">
    <source>
        <dbReference type="ARBA" id="ARBA00012523"/>
    </source>
</evidence>
<keyword evidence="15 19" id="KW-0342">GTP-binding</keyword>
<reference evidence="20 21" key="1">
    <citation type="submission" date="2018-11" db="EMBL/GenBank/DDBJ databases">
        <title>Genomic Encyclopedia of Type Strains, Phase IV (KMG-IV): sequencing the most valuable type-strain genomes for metagenomic binning, comparative biology and taxonomic classification.</title>
        <authorList>
            <person name="Goeker M."/>
        </authorList>
    </citation>
    <scope>NUCLEOTIDE SEQUENCE [LARGE SCALE GENOMIC DNA]</scope>
    <source>
        <strain evidence="20 21">DSM 26537</strain>
    </source>
</reference>
<keyword evidence="14" id="KW-0067">ATP-binding</keyword>
<evidence type="ECO:0000256" key="14">
    <source>
        <dbReference type="ARBA" id="ARBA00022840"/>
    </source>
</evidence>
<dbReference type="Proteomes" id="UP000273083">
    <property type="component" value="Unassembled WGS sequence"/>
</dbReference>
<evidence type="ECO:0000256" key="5">
    <source>
        <dbReference type="ARBA" id="ARBA00004692"/>
    </source>
</evidence>
<dbReference type="SUPFAM" id="SSF52540">
    <property type="entry name" value="P-loop containing nucleoside triphosphate hydrolases"/>
    <property type="match status" value="1"/>
</dbReference>
<evidence type="ECO:0000256" key="6">
    <source>
        <dbReference type="ARBA" id="ARBA00005159"/>
    </source>
</evidence>
<dbReference type="GO" id="GO:0005524">
    <property type="term" value="F:ATP binding"/>
    <property type="evidence" value="ECO:0007669"/>
    <property type="project" value="UniProtKB-KW"/>
</dbReference>
<comment type="caution">
    <text evidence="20">The sequence shown here is derived from an EMBL/GenBank/DDBJ whole genome shotgun (WGS) entry which is preliminary data.</text>
</comment>
<dbReference type="CDD" id="cd00544">
    <property type="entry name" value="CobU"/>
    <property type="match status" value="1"/>
</dbReference>
<keyword evidence="12 19" id="KW-0547">Nucleotide-binding</keyword>
<dbReference type="Pfam" id="PF02283">
    <property type="entry name" value="CobU"/>
    <property type="match status" value="1"/>
</dbReference>
<evidence type="ECO:0000256" key="19">
    <source>
        <dbReference type="PIRSR" id="PIRSR006135-2"/>
    </source>
</evidence>
<evidence type="ECO:0000256" key="4">
    <source>
        <dbReference type="ARBA" id="ARBA00003889"/>
    </source>
</evidence>
<evidence type="ECO:0000256" key="7">
    <source>
        <dbReference type="ARBA" id="ARBA00007490"/>
    </source>
</evidence>
<comment type="pathway">
    <text evidence="5">Cofactor biosynthesis; adenosylcobalamin biosynthesis; adenosylcobalamin from cob(II)yrinate a,c-diamide: step 6/7.</text>
</comment>
<evidence type="ECO:0000256" key="18">
    <source>
        <dbReference type="PIRSR" id="PIRSR006135-1"/>
    </source>
</evidence>
<dbReference type="Gene3D" id="3.40.50.300">
    <property type="entry name" value="P-loop containing nucleotide triphosphate hydrolases"/>
    <property type="match status" value="1"/>
</dbReference>
<feature type="active site" description="GMP-histidine intermediate" evidence="18">
    <location>
        <position position="49"/>
    </location>
</feature>
<evidence type="ECO:0000256" key="13">
    <source>
        <dbReference type="ARBA" id="ARBA00022777"/>
    </source>
</evidence>
<protein>
    <recommendedName>
        <fullName evidence="16">Adenosylcobinamide kinase</fullName>
        <ecNumber evidence="8">2.7.1.156</ecNumber>
        <ecNumber evidence="9">2.7.7.62</ecNumber>
    </recommendedName>
    <alternativeName>
        <fullName evidence="17">Adenosylcobinamide-phosphate guanylyltransferase</fullName>
    </alternativeName>
</protein>
<organism evidence="20 21">
    <name type="scientific">Mobilisporobacter senegalensis</name>
    <dbReference type="NCBI Taxonomy" id="1329262"/>
    <lineage>
        <taxon>Bacteria</taxon>
        <taxon>Bacillati</taxon>
        <taxon>Bacillota</taxon>
        <taxon>Clostridia</taxon>
        <taxon>Lachnospirales</taxon>
        <taxon>Lachnospiraceae</taxon>
        <taxon>Mobilisporobacter</taxon>
    </lineage>
</organism>
<keyword evidence="11 20" id="KW-0808">Transferase</keyword>
<evidence type="ECO:0000256" key="12">
    <source>
        <dbReference type="ARBA" id="ARBA00022741"/>
    </source>
</evidence>
<keyword evidence="21" id="KW-1185">Reference proteome</keyword>
<dbReference type="EMBL" id="RJVG01000001">
    <property type="protein sequence ID" value="ROR31632.1"/>
    <property type="molecule type" value="Genomic_DNA"/>
</dbReference>
<dbReference type="RefSeq" id="WP_123607725.1">
    <property type="nucleotide sequence ID" value="NZ_RJVG01000001.1"/>
</dbReference>
<dbReference type="PIRSF" id="PIRSF006135">
    <property type="entry name" value="CobU"/>
    <property type="match status" value="1"/>
</dbReference>
<evidence type="ECO:0000256" key="2">
    <source>
        <dbReference type="ARBA" id="ARBA00000711"/>
    </source>
</evidence>
<keyword evidence="10" id="KW-0169">Cobalamin biosynthesis</keyword>
<dbReference type="GO" id="GO:0043752">
    <property type="term" value="F:adenosylcobinamide kinase activity"/>
    <property type="evidence" value="ECO:0007669"/>
    <property type="project" value="UniProtKB-EC"/>
</dbReference>
<evidence type="ECO:0000256" key="15">
    <source>
        <dbReference type="ARBA" id="ARBA00023134"/>
    </source>
</evidence>
<comment type="pathway">
    <text evidence="6">Cofactor biosynthesis; adenosylcobalamin biosynthesis; adenosylcobalamin from cob(II)yrinate a,c-diamide: step 5/7.</text>
</comment>
<gene>
    <name evidence="20" type="ORF">EDD66_101250</name>
</gene>
<proteinExistence type="inferred from homology"/>
<dbReference type="PANTHER" id="PTHR34848">
    <property type="match status" value="1"/>
</dbReference>
<dbReference type="UniPathway" id="UPA00148">
    <property type="reaction ID" value="UER00236"/>
</dbReference>
<evidence type="ECO:0000256" key="8">
    <source>
        <dbReference type="ARBA" id="ARBA00012016"/>
    </source>
</evidence>
<dbReference type="OrthoDB" id="9799422at2"/>
<dbReference type="InterPro" id="IPR027417">
    <property type="entry name" value="P-loop_NTPase"/>
</dbReference>
<feature type="binding site" evidence="19">
    <location>
        <begin position="7"/>
        <end position="14"/>
    </location>
    <ligand>
        <name>GTP</name>
        <dbReference type="ChEBI" id="CHEBI:37565"/>
    </ligand>
</feature>
<evidence type="ECO:0000256" key="10">
    <source>
        <dbReference type="ARBA" id="ARBA00022573"/>
    </source>
</evidence>
<dbReference type="GO" id="GO:0005525">
    <property type="term" value="F:GTP binding"/>
    <property type="evidence" value="ECO:0007669"/>
    <property type="project" value="UniProtKB-KW"/>
</dbReference>
<evidence type="ECO:0000256" key="16">
    <source>
        <dbReference type="ARBA" id="ARBA00029570"/>
    </source>
</evidence>
<evidence type="ECO:0000256" key="1">
    <source>
        <dbReference type="ARBA" id="ARBA00000312"/>
    </source>
</evidence>
<dbReference type="EC" id="2.7.1.156" evidence="8"/>
<feature type="binding site" evidence="19">
    <location>
        <position position="62"/>
    </location>
    <ligand>
        <name>GTP</name>
        <dbReference type="ChEBI" id="CHEBI:37565"/>
    </ligand>
</feature>
<dbReference type="PANTHER" id="PTHR34848:SF1">
    <property type="entry name" value="BIFUNCTIONAL ADENOSYLCOBALAMIN BIOSYNTHESIS PROTEIN COBU"/>
    <property type="match status" value="1"/>
</dbReference>
<comment type="catalytic activity">
    <reaction evidence="1">
        <text>adenosylcob(III)inamide + ATP = adenosylcob(III)inamide phosphate + ADP + H(+)</text>
        <dbReference type="Rhea" id="RHEA:15769"/>
        <dbReference type="ChEBI" id="CHEBI:2480"/>
        <dbReference type="ChEBI" id="CHEBI:15378"/>
        <dbReference type="ChEBI" id="CHEBI:30616"/>
        <dbReference type="ChEBI" id="CHEBI:58502"/>
        <dbReference type="ChEBI" id="CHEBI:456216"/>
        <dbReference type="EC" id="2.7.1.156"/>
    </reaction>
</comment>
<dbReference type="GO" id="GO:0009236">
    <property type="term" value="P:cobalamin biosynthetic process"/>
    <property type="evidence" value="ECO:0007669"/>
    <property type="project" value="UniProtKB-UniPathway"/>
</dbReference>
<dbReference type="AlphaFoldDB" id="A0A3N1Y274"/>
<name>A0A3N1Y274_9FIRM</name>
<keyword evidence="13 20" id="KW-0418">Kinase</keyword>
<dbReference type="GO" id="GO:0008820">
    <property type="term" value="F:cobinamide phosphate guanylyltransferase activity"/>
    <property type="evidence" value="ECO:0007669"/>
    <property type="project" value="UniProtKB-EC"/>
</dbReference>
<evidence type="ECO:0000256" key="11">
    <source>
        <dbReference type="ARBA" id="ARBA00022679"/>
    </source>
</evidence>
<accession>A0A3N1Y274</accession>
<evidence type="ECO:0000256" key="17">
    <source>
        <dbReference type="ARBA" id="ARBA00030571"/>
    </source>
</evidence>
<keyword evidence="20" id="KW-0548">Nucleotidyltransferase</keyword>
<feature type="binding site" evidence="19">
    <location>
        <position position="81"/>
    </location>
    <ligand>
        <name>GTP</name>
        <dbReference type="ChEBI" id="CHEBI:37565"/>
    </ligand>
</feature>
<comment type="catalytic activity">
    <reaction evidence="3">
        <text>adenosylcob(III)inamide + GTP = adenosylcob(III)inamide phosphate + GDP + H(+)</text>
        <dbReference type="Rhea" id="RHEA:15765"/>
        <dbReference type="ChEBI" id="CHEBI:2480"/>
        <dbReference type="ChEBI" id="CHEBI:15378"/>
        <dbReference type="ChEBI" id="CHEBI:37565"/>
        <dbReference type="ChEBI" id="CHEBI:58189"/>
        <dbReference type="ChEBI" id="CHEBI:58502"/>
        <dbReference type="EC" id="2.7.1.156"/>
    </reaction>
</comment>